<reference evidence="6 7" key="1">
    <citation type="submission" date="2019-11" db="EMBL/GenBank/DDBJ databases">
        <title>Gracilibacillus salitolerans sp. nov., a moderate halophile isolated from a saline soil in northwest China.</title>
        <authorList>
            <person name="Gan L."/>
        </authorList>
    </citation>
    <scope>NUCLEOTIDE SEQUENCE [LARGE SCALE GENOMIC DNA]</scope>
    <source>
        <strain evidence="6 7">SCU50</strain>
    </source>
</reference>
<dbReference type="PROSITE" id="PS01081">
    <property type="entry name" value="HTH_TETR_1"/>
    <property type="match status" value="1"/>
</dbReference>
<dbReference type="SUPFAM" id="SSF46689">
    <property type="entry name" value="Homeodomain-like"/>
    <property type="match status" value="1"/>
</dbReference>
<accession>A0A5Q2TE18</accession>
<dbReference type="InterPro" id="IPR009057">
    <property type="entry name" value="Homeodomain-like_sf"/>
</dbReference>
<evidence type="ECO:0000256" key="1">
    <source>
        <dbReference type="ARBA" id="ARBA00023015"/>
    </source>
</evidence>
<dbReference type="EMBL" id="CP045915">
    <property type="protein sequence ID" value="QGH32866.1"/>
    <property type="molecule type" value="Genomic_DNA"/>
</dbReference>
<feature type="domain" description="HTH tetR-type" evidence="5">
    <location>
        <begin position="9"/>
        <end position="69"/>
    </location>
</feature>
<dbReference type="GO" id="GO:0003677">
    <property type="term" value="F:DNA binding"/>
    <property type="evidence" value="ECO:0007669"/>
    <property type="project" value="UniProtKB-UniRule"/>
</dbReference>
<dbReference type="Pfam" id="PF00440">
    <property type="entry name" value="TetR_N"/>
    <property type="match status" value="1"/>
</dbReference>
<dbReference type="PANTHER" id="PTHR47506:SF1">
    <property type="entry name" value="HTH-TYPE TRANSCRIPTIONAL REGULATOR YJDC"/>
    <property type="match status" value="1"/>
</dbReference>
<dbReference type="InterPro" id="IPR036271">
    <property type="entry name" value="Tet_transcr_reg_TetR-rel_C_sf"/>
</dbReference>
<dbReference type="Pfam" id="PF08360">
    <property type="entry name" value="TetR_C_5"/>
    <property type="match status" value="1"/>
</dbReference>
<dbReference type="InterPro" id="IPR023772">
    <property type="entry name" value="DNA-bd_HTH_TetR-type_CS"/>
</dbReference>
<dbReference type="Gene3D" id="1.10.10.60">
    <property type="entry name" value="Homeodomain-like"/>
    <property type="match status" value="1"/>
</dbReference>
<dbReference type="GO" id="GO:0045892">
    <property type="term" value="P:negative regulation of DNA-templated transcription"/>
    <property type="evidence" value="ECO:0007669"/>
    <property type="project" value="InterPro"/>
</dbReference>
<proteinExistence type="predicted"/>
<evidence type="ECO:0000256" key="3">
    <source>
        <dbReference type="ARBA" id="ARBA00023163"/>
    </source>
</evidence>
<dbReference type="GO" id="GO:0003700">
    <property type="term" value="F:DNA-binding transcription factor activity"/>
    <property type="evidence" value="ECO:0007669"/>
    <property type="project" value="InterPro"/>
</dbReference>
<dbReference type="PROSITE" id="PS50977">
    <property type="entry name" value="HTH_TETR_2"/>
    <property type="match status" value="1"/>
</dbReference>
<dbReference type="AlphaFoldDB" id="A0A5Q2TE18"/>
<dbReference type="InterPro" id="IPR013571">
    <property type="entry name" value="Tscrpt_reg_QacR_C"/>
</dbReference>
<gene>
    <name evidence="6" type="ORF">GI584_01825</name>
</gene>
<evidence type="ECO:0000256" key="2">
    <source>
        <dbReference type="ARBA" id="ARBA00023125"/>
    </source>
</evidence>
<dbReference type="Gene3D" id="1.10.357.10">
    <property type="entry name" value="Tetracycline Repressor, domain 2"/>
    <property type="match status" value="1"/>
</dbReference>
<keyword evidence="3" id="KW-0804">Transcription</keyword>
<organism evidence="6 7">
    <name type="scientific">Gracilibacillus salitolerans</name>
    <dbReference type="NCBI Taxonomy" id="2663022"/>
    <lineage>
        <taxon>Bacteria</taxon>
        <taxon>Bacillati</taxon>
        <taxon>Bacillota</taxon>
        <taxon>Bacilli</taxon>
        <taxon>Bacillales</taxon>
        <taxon>Bacillaceae</taxon>
        <taxon>Gracilibacillus</taxon>
    </lineage>
</organism>
<keyword evidence="1" id="KW-0805">Transcription regulation</keyword>
<feature type="DNA-binding region" description="H-T-H motif" evidence="4">
    <location>
        <begin position="32"/>
        <end position="51"/>
    </location>
</feature>
<sequence>MARPVGQGIQTKKLISDKAKVLFEQKGYAATSMEDIRSFSQISKGSIYYHFKSKEELFLYTVEEASKEWRRKWEEQANNVSTAKEKLYLLGRYYASDMQSPLSKTVSEYIGSENLDNMMIENISQLIQPEYNVFLQIIEEGMGTKEFKTSKTAEDLAYILYSTLTGMSITQFLGYDEEKFYKLYDAAIDVLLHGIIER</sequence>
<name>A0A5Q2TE18_9BACI</name>
<protein>
    <submittedName>
        <fullName evidence="6">TetR family transcriptional regulator</fullName>
    </submittedName>
</protein>
<dbReference type="PANTHER" id="PTHR47506">
    <property type="entry name" value="TRANSCRIPTIONAL REGULATORY PROTEIN"/>
    <property type="match status" value="1"/>
</dbReference>
<dbReference type="SUPFAM" id="SSF48498">
    <property type="entry name" value="Tetracyclin repressor-like, C-terminal domain"/>
    <property type="match status" value="1"/>
</dbReference>
<evidence type="ECO:0000256" key="4">
    <source>
        <dbReference type="PROSITE-ProRule" id="PRU00335"/>
    </source>
</evidence>
<evidence type="ECO:0000313" key="7">
    <source>
        <dbReference type="Proteomes" id="UP000339690"/>
    </source>
</evidence>
<keyword evidence="7" id="KW-1185">Reference proteome</keyword>
<evidence type="ECO:0000313" key="6">
    <source>
        <dbReference type="EMBL" id="QGH32866.1"/>
    </source>
</evidence>
<dbReference type="RefSeq" id="WP_100362307.1">
    <property type="nucleotide sequence ID" value="NZ_CP045915.1"/>
</dbReference>
<evidence type="ECO:0000259" key="5">
    <source>
        <dbReference type="PROSITE" id="PS50977"/>
    </source>
</evidence>
<dbReference type="Proteomes" id="UP000339690">
    <property type="component" value="Chromosome"/>
</dbReference>
<dbReference type="InterPro" id="IPR001647">
    <property type="entry name" value="HTH_TetR"/>
</dbReference>
<dbReference type="PRINTS" id="PR00455">
    <property type="entry name" value="HTHTETR"/>
</dbReference>
<keyword evidence="2 4" id="KW-0238">DNA-binding</keyword>
<dbReference type="KEGG" id="grc:GI584_01825"/>